<dbReference type="InterPro" id="IPR050272">
    <property type="entry name" value="Isochorismatase-like_hydrls"/>
</dbReference>
<dbReference type="EMBL" id="CP046915">
    <property type="protein sequence ID" value="QGZ65259.1"/>
    <property type="molecule type" value="Genomic_DNA"/>
</dbReference>
<dbReference type="SUPFAM" id="SSF52499">
    <property type="entry name" value="Isochorismatase-like hydrolases"/>
    <property type="match status" value="1"/>
</dbReference>
<proteinExistence type="predicted"/>
<dbReference type="AlphaFoldDB" id="A0A7Z2JJE5"/>
<keyword evidence="4" id="KW-1185">Reference proteome</keyword>
<dbReference type="Gene3D" id="3.40.50.850">
    <property type="entry name" value="Isochorismatase-like"/>
    <property type="match status" value="1"/>
</dbReference>
<name>A0A7Z2JJE5_9BURK</name>
<dbReference type="Pfam" id="PF00857">
    <property type="entry name" value="Isochorismatase"/>
    <property type="match status" value="1"/>
</dbReference>
<evidence type="ECO:0000313" key="3">
    <source>
        <dbReference type="EMBL" id="QGZ65259.1"/>
    </source>
</evidence>
<keyword evidence="1" id="KW-0378">Hydrolase</keyword>
<dbReference type="GO" id="GO:0016787">
    <property type="term" value="F:hydrolase activity"/>
    <property type="evidence" value="ECO:0007669"/>
    <property type="project" value="UniProtKB-KW"/>
</dbReference>
<dbReference type="InterPro" id="IPR036380">
    <property type="entry name" value="Isochorismatase-like_sf"/>
</dbReference>
<feature type="domain" description="Isochorismatase-like" evidence="2">
    <location>
        <begin position="30"/>
        <end position="226"/>
    </location>
</feature>
<dbReference type="InterPro" id="IPR000868">
    <property type="entry name" value="Isochorismatase-like_dom"/>
</dbReference>
<evidence type="ECO:0000256" key="1">
    <source>
        <dbReference type="ARBA" id="ARBA00022801"/>
    </source>
</evidence>
<dbReference type="RefSeq" id="WP_158955513.1">
    <property type="nucleotide sequence ID" value="NZ_CP046915.1"/>
</dbReference>
<gene>
    <name evidence="3" type="ORF">FAZ98_26170</name>
</gene>
<dbReference type="KEGG" id="pacs:FAZ98_26170"/>
<evidence type="ECO:0000313" key="4">
    <source>
        <dbReference type="Proteomes" id="UP000433577"/>
    </source>
</evidence>
<reference evidence="3 4" key="1">
    <citation type="submission" date="2019-12" db="EMBL/GenBank/DDBJ databases">
        <title>Paraburkholderia acidiphila 7Q-K02 sp. nov and Paraburkholderia acidisoli DHF22 sp. nov., two strains isolated from forest soil.</title>
        <authorList>
            <person name="Gao Z."/>
            <person name="Qiu L."/>
        </authorList>
    </citation>
    <scope>NUCLEOTIDE SEQUENCE [LARGE SCALE GENOMIC DNA]</scope>
    <source>
        <strain evidence="3 4">DHF22</strain>
    </source>
</reference>
<evidence type="ECO:0000259" key="2">
    <source>
        <dbReference type="Pfam" id="PF00857"/>
    </source>
</evidence>
<dbReference type="CDD" id="cd00431">
    <property type="entry name" value="cysteine_hydrolases"/>
    <property type="match status" value="1"/>
</dbReference>
<accession>A0A7Z2JJE5</accession>
<dbReference type="PANTHER" id="PTHR43540">
    <property type="entry name" value="PEROXYUREIDOACRYLATE/UREIDOACRYLATE AMIDOHYDROLASE-RELATED"/>
    <property type="match status" value="1"/>
</dbReference>
<dbReference type="PANTHER" id="PTHR43540:SF9">
    <property type="entry name" value="FAMILY HYDROLASE, PUTATIVE (AFU_ORTHOLOGUE AFUA_2G08700)-RELATED"/>
    <property type="match status" value="1"/>
</dbReference>
<dbReference type="Proteomes" id="UP000433577">
    <property type="component" value="Chromosome 3"/>
</dbReference>
<protein>
    <submittedName>
        <fullName evidence="3">Isochorismatase family protein</fullName>
    </submittedName>
</protein>
<sequence>MTSTPPDRIGAVPAIPYAFPLNRAISPATTALIVIDVQGDFCAEGGYMAGFGFDLTALRKPIPRIRELLEACREHGITICHTRETFSADLSDVQPHRLWRGADGKGVAVGDSGPNGRYLIRGEACWDIVPEVAPLPGERIFDKPSYGAFATTDLDAYLREQGIRDLIFAGLTTDCCIHTTVREALDRGYDTLTVSDATAAGTEDVHEAALRLLVKKSGVFGAVADTAAVLGAIRNVANVNAASPS</sequence>
<organism evidence="3 4">
    <name type="scientific">Paraburkholderia acidisoli</name>
    <dbReference type="NCBI Taxonomy" id="2571748"/>
    <lineage>
        <taxon>Bacteria</taxon>
        <taxon>Pseudomonadati</taxon>
        <taxon>Pseudomonadota</taxon>
        <taxon>Betaproteobacteria</taxon>
        <taxon>Burkholderiales</taxon>
        <taxon>Burkholderiaceae</taxon>
        <taxon>Paraburkholderia</taxon>
    </lineage>
</organism>
<dbReference type="OrthoDB" id="9781985at2"/>